<name>A0A1E7FQ66_9STRA</name>
<reference evidence="7 8" key="1">
    <citation type="submission" date="2016-09" db="EMBL/GenBank/DDBJ databases">
        <title>Extensive genetic diversity and differential bi-allelic expression allows diatom success in the polar Southern Ocean.</title>
        <authorList>
            <consortium name="DOE Joint Genome Institute"/>
            <person name="Mock T."/>
            <person name="Otillar R.P."/>
            <person name="Strauss J."/>
            <person name="Dupont C."/>
            <person name="Frickenhaus S."/>
            <person name="Maumus F."/>
            <person name="Mcmullan M."/>
            <person name="Sanges R."/>
            <person name="Schmutz J."/>
            <person name="Toseland A."/>
            <person name="Valas R."/>
            <person name="Veluchamy A."/>
            <person name="Ward B.J."/>
            <person name="Allen A."/>
            <person name="Barry K."/>
            <person name="Falciatore A."/>
            <person name="Ferrante M."/>
            <person name="Fortunato A.E."/>
            <person name="Gloeckner G."/>
            <person name="Gruber A."/>
            <person name="Hipkin R."/>
            <person name="Janech M."/>
            <person name="Kroth P."/>
            <person name="Leese F."/>
            <person name="Lindquist E."/>
            <person name="Lyon B.R."/>
            <person name="Martin J."/>
            <person name="Mayer C."/>
            <person name="Parker M."/>
            <person name="Quesneville H."/>
            <person name="Raymond J."/>
            <person name="Uhlig C."/>
            <person name="Valentin K.U."/>
            <person name="Worden A.Z."/>
            <person name="Armbrust E.V."/>
            <person name="Bowler C."/>
            <person name="Green B."/>
            <person name="Moulton V."/>
            <person name="Van Oosterhout C."/>
            <person name="Grigoriev I."/>
        </authorList>
    </citation>
    <scope>NUCLEOTIDE SEQUENCE [LARGE SCALE GENOMIC DNA]</scope>
    <source>
        <strain evidence="7 8">CCMP1102</strain>
    </source>
</reference>
<dbReference type="InParanoid" id="A0A1E7FQ66"/>
<comment type="similarity">
    <text evidence="1">Belongs to the class IV-like SAM-binding methyltransferase superfamily. RNA methyltransferase TrmH family.</text>
</comment>
<dbReference type="GO" id="GO:0003723">
    <property type="term" value="F:RNA binding"/>
    <property type="evidence" value="ECO:0007669"/>
    <property type="project" value="InterPro"/>
</dbReference>
<feature type="domain" description="tRNA/rRNA methyltransferase SpoU type" evidence="6">
    <location>
        <begin position="9"/>
        <end position="133"/>
    </location>
</feature>
<dbReference type="InterPro" id="IPR001537">
    <property type="entry name" value="SpoU_MeTrfase"/>
</dbReference>
<accession>A0A1E7FQ66</accession>
<protein>
    <recommendedName>
        <fullName evidence="6">tRNA/rRNA methyltransferase SpoU type domain-containing protein</fullName>
    </recommendedName>
</protein>
<sequence>MKTMGFQNNLILVNPKDGITVKQKKGTKESTSGAIDVLQNSKLFLTLDEALDCSFDDDDEDDNDKTSTAASTASTTKTTTTVTTIHLSLLFGNEKYGMNQNDIQNYCHSMLGIPTNPKFGSLNLASAVQIIAYDWRMAMNNGNYGNVQWQ</sequence>
<evidence type="ECO:0000259" key="6">
    <source>
        <dbReference type="Pfam" id="PF00588"/>
    </source>
</evidence>
<dbReference type="GO" id="GO:0008173">
    <property type="term" value="F:RNA methyltransferase activity"/>
    <property type="evidence" value="ECO:0007669"/>
    <property type="project" value="InterPro"/>
</dbReference>
<dbReference type="Proteomes" id="UP000095751">
    <property type="component" value="Unassembled WGS sequence"/>
</dbReference>
<dbReference type="GO" id="GO:0005829">
    <property type="term" value="C:cytosol"/>
    <property type="evidence" value="ECO:0007669"/>
    <property type="project" value="TreeGrafter"/>
</dbReference>
<evidence type="ECO:0000256" key="3">
    <source>
        <dbReference type="ARBA" id="ARBA00022679"/>
    </source>
</evidence>
<dbReference type="SUPFAM" id="SSF75217">
    <property type="entry name" value="alpha/beta knot"/>
    <property type="match status" value="1"/>
</dbReference>
<evidence type="ECO:0000313" key="7">
    <source>
        <dbReference type="EMBL" id="OEU20319.1"/>
    </source>
</evidence>
<dbReference type="InterPro" id="IPR029028">
    <property type="entry name" value="Alpha/beta_knot_MTases"/>
</dbReference>
<organism evidence="7 8">
    <name type="scientific">Fragilariopsis cylindrus CCMP1102</name>
    <dbReference type="NCBI Taxonomy" id="635003"/>
    <lineage>
        <taxon>Eukaryota</taxon>
        <taxon>Sar</taxon>
        <taxon>Stramenopiles</taxon>
        <taxon>Ochrophyta</taxon>
        <taxon>Bacillariophyta</taxon>
        <taxon>Bacillariophyceae</taxon>
        <taxon>Bacillariophycidae</taxon>
        <taxon>Bacillariales</taxon>
        <taxon>Bacillariaceae</taxon>
        <taxon>Fragilariopsis</taxon>
    </lineage>
</organism>
<dbReference type="Pfam" id="PF00588">
    <property type="entry name" value="SpoU_methylase"/>
    <property type="match status" value="1"/>
</dbReference>
<dbReference type="OrthoDB" id="241340at2759"/>
<keyword evidence="4" id="KW-0949">S-adenosyl-L-methionine</keyword>
<feature type="compositionally biased region" description="Low complexity" evidence="5">
    <location>
        <begin position="66"/>
        <end position="75"/>
    </location>
</feature>
<feature type="region of interest" description="Disordered" evidence="5">
    <location>
        <begin position="55"/>
        <end position="75"/>
    </location>
</feature>
<dbReference type="PANTHER" id="PTHR42786:SF1">
    <property type="entry name" value="TRNA (CYTIDINE_URIDINE-2'-O-)-METHYLTRANSFERASE TRMJ"/>
    <property type="match status" value="1"/>
</dbReference>
<evidence type="ECO:0000256" key="5">
    <source>
        <dbReference type="SAM" id="MobiDB-lite"/>
    </source>
</evidence>
<dbReference type="Gene3D" id="3.40.1280.10">
    <property type="match status" value="1"/>
</dbReference>
<gene>
    <name evidence="7" type="ORF">FRACYDRAFT_236394</name>
</gene>
<evidence type="ECO:0000256" key="4">
    <source>
        <dbReference type="ARBA" id="ARBA00022691"/>
    </source>
</evidence>
<evidence type="ECO:0000256" key="1">
    <source>
        <dbReference type="ARBA" id="ARBA00007228"/>
    </source>
</evidence>
<dbReference type="InterPro" id="IPR029026">
    <property type="entry name" value="tRNA_m1G_MTases_N"/>
</dbReference>
<evidence type="ECO:0000313" key="8">
    <source>
        <dbReference type="Proteomes" id="UP000095751"/>
    </source>
</evidence>
<evidence type="ECO:0000256" key="2">
    <source>
        <dbReference type="ARBA" id="ARBA00022603"/>
    </source>
</evidence>
<proteinExistence type="inferred from homology"/>
<keyword evidence="3" id="KW-0808">Transferase</keyword>
<dbReference type="KEGG" id="fcy:FRACYDRAFT_236394"/>
<keyword evidence="8" id="KW-1185">Reference proteome</keyword>
<dbReference type="AlphaFoldDB" id="A0A1E7FQ66"/>
<keyword evidence="2" id="KW-0489">Methyltransferase</keyword>
<dbReference type="InterPro" id="IPR004384">
    <property type="entry name" value="RNA_MeTrfase_TrmJ/LasT"/>
</dbReference>
<dbReference type="PANTHER" id="PTHR42786">
    <property type="entry name" value="TRNA/RRNA METHYLTRANSFERASE"/>
    <property type="match status" value="1"/>
</dbReference>
<dbReference type="EMBL" id="KV784355">
    <property type="protein sequence ID" value="OEU20319.1"/>
    <property type="molecule type" value="Genomic_DNA"/>
</dbReference>
<dbReference type="GO" id="GO:0002128">
    <property type="term" value="P:tRNA nucleoside ribose methylation"/>
    <property type="evidence" value="ECO:0007669"/>
    <property type="project" value="TreeGrafter"/>
</dbReference>